<proteinExistence type="predicted"/>
<feature type="region of interest" description="Disordered" evidence="1">
    <location>
        <begin position="176"/>
        <end position="252"/>
    </location>
</feature>
<feature type="compositionally biased region" description="Low complexity" evidence="1">
    <location>
        <begin position="9"/>
        <end position="22"/>
    </location>
</feature>
<dbReference type="EMBL" id="MVGT01004025">
    <property type="protein sequence ID" value="OVA02009.1"/>
    <property type="molecule type" value="Genomic_DNA"/>
</dbReference>
<evidence type="ECO:0000256" key="1">
    <source>
        <dbReference type="SAM" id="MobiDB-lite"/>
    </source>
</evidence>
<dbReference type="InterPro" id="IPR012442">
    <property type="entry name" value="DUF1645_plant"/>
</dbReference>
<reference evidence="2 3" key="1">
    <citation type="journal article" date="2017" name="Mol. Plant">
        <title>The Genome of Medicinal Plant Macleaya cordata Provides New Insights into Benzylisoquinoline Alkaloids Metabolism.</title>
        <authorList>
            <person name="Liu X."/>
            <person name="Liu Y."/>
            <person name="Huang P."/>
            <person name="Ma Y."/>
            <person name="Qing Z."/>
            <person name="Tang Q."/>
            <person name="Cao H."/>
            <person name="Cheng P."/>
            <person name="Zheng Y."/>
            <person name="Yuan Z."/>
            <person name="Zhou Y."/>
            <person name="Liu J."/>
            <person name="Tang Z."/>
            <person name="Zhuo Y."/>
            <person name="Zhang Y."/>
            <person name="Yu L."/>
            <person name="Huang J."/>
            <person name="Yang P."/>
            <person name="Peng Q."/>
            <person name="Zhang J."/>
            <person name="Jiang W."/>
            <person name="Zhang Z."/>
            <person name="Lin K."/>
            <person name="Ro D.K."/>
            <person name="Chen X."/>
            <person name="Xiong X."/>
            <person name="Shang Y."/>
            <person name="Huang S."/>
            <person name="Zeng J."/>
        </authorList>
    </citation>
    <scope>NUCLEOTIDE SEQUENCE [LARGE SCALE GENOMIC DNA]</scope>
    <source>
        <strain evidence="3">cv. BLH2017</strain>
        <tissue evidence="2">Root</tissue>
    </source>
</reference>
<name>A0A200PUW1_MACCD</name>
<sequence>MEEMAKLQSSSSDSSYASIPFSPRSKSSCSFNSNPIHFYSEPTSPTRTSASDFPFLWELEKEQLIKTSPPGHNSDENFEFKTNTTHNFDTSSNSRQHQPGLVNQKTEQVISFADQLFHNGKILPLKPPPRFQYIDGNAKSASEKSALKSSFTCWSFNRNDFDPFMAALEHVKKEERWKKNYQGSPPKNHPRRSRSLSPMRTTSPSHWANSNDHSSTAWNTKKHINRRHLNSTPTRPTDPEISASTRPVNERPINKPTTLVVFPGRTVKLVSVQKRCKKVNIFKEFVLLRMECLGGKGRL</sequence>
<dbReference type="Proteomes" id="UP000195402">
    <property type="component" value="Unassembled WGS sequence"/>
</dbReference>
<feature type="compositionally biased region" description="Basic residues" evidence="1">
    <location>
        <begin position="220"/>
        <end position="229"/>
    </location>
</feature>
<dbReference type="OrthoDB" id="693822at2759"/>
<feature type="compositionally biased region" description="Polar residues" evidence="1">
    <location>
        <begin position="195"/>
        <end position="219"/>
    </location>
</feature>
<dbReference type="AlphaFoldDB" id="A0A200PUW1"/>
<dbReference type="Pfam" id="PF07816">
    <property type="entry name" value="DUF1645"/>
    <property type="match status" value="1"/>
</dbReference>
<protein>
    <submittedName>
        <fullName evidence="2">Uncharacterized protein</fullName>
    </submittedName>
</protein>
<keyword evidence="3" id="KW-1185">Reference proteome</keyword>
<organism evidence="2 3">
    <name type="scientific">Macleaya cordata</name>
    <name type="common">Five-seeded plume-poppy</name>
    <name type="synonym">Bocconia cordata</name>
    <dbReference type="NCBI Taxonomy" id="56857"/>
    <lineage>
        <taxon>Eukaryota</taxon>
        <taxon>Viridiplantae</taxon>
        <taxon>Streptophyta</taxon>
        <taxon>Embryophyta</taxon>
        <taxon>Tracheophyta</taxon>
        <taxon>Spermatophyta</taxon>
        <taxon>Magnoliopsida</taxon>
        <taxon>Ranunculales</taxon>
        <taxon>Papaveraceae</taxon>
        <taxon>Papaveroideae</taxon>
        <taxon>Macleaya</taxon>
    </lineage>
</organism>
<evidence type="ECO:0000313" key="3">
    <source>
        <dbReference type="Proteomes" id="UP000195402"/>
    </source>
</evidence>
<dbReference type="STRING" id="56857.A0A200PUW1"/>
<feature type="region of interest" description="Disordered" evidence="1">
    <location>
        <begin position="1"/>
        <end position="29"/>
    </location>
</feature>
<gene>
    <name evidence="2" type="ORF">BVC80_1467g12</name>
</gene>
<dbReference type="InParanoid" id="A0A200PUW1"/>
<evidence type="ECO:0000313" key="2">
    <source>
        <dbReference type="EMBL" id="OVA02009.1"/>
    </source>
</evidence>
<accession>A0A200PUW1</accession>
<comment type="caution">
    <text evidence="2">The sequence shown here is derived from an EMBL/GenBank/DDBJ whole genome shotgun (WGS) entry which is preliminary data.</text>
</comment>